<dbReference type="Proteomes" id="UP000001116">
    <property type="component" value="Chromosome"/>
</dbReference>
<dbReference type="Gene3D" id="3.90.226.10">
    <property type="entry name" value="2-enoyl-CoA Hydratase, Chain A, domain 1"/>
    <property type="match status" value="1"/>
</dbReference>
<dbReference type="eggNOG" id="COG0793">
    <property type="taxonomic scope" value="Bacteria"/>
</dbReference>
<dbReference type="KEGG" id="kra:Krad_2775"/>
<gene>
    <name evidence="3" type="ordered locus">Krad_2775</name>
</gene>
<dbReference type="AlphaFoldDB" id="A6WBQ6"/>
<evidence type="ECO:0000256" key="1">
    <source>
        <dbReference type="SAM" id="MobiDB-lite"/>
    </source>
</evidence>
<dbReference type="Pfam" id="PF03572">
    <property type="entry name" value="Peptidase_S41"/>
    <property type="match status" value="1"/>
</dbReference>
<feature type="region of interest" description="Disordered" evidence="1">
    <location>
        <begin position="497"/>
        <end position="532"/>
    </location>
</feature>
<protein>
    <submittedName>
        <fullName evidence="3">Peptidase S41</fullName>
    </submittedName>
</protein>
<dbReference type="STRING" id="266940.Krad_2775"/>
<sequence>MPSAARLCTRRSSRRLSGSELSPGRDAPPAAEARPSSRSSSSGPARTPGSRAEGRHERDRDVRHGPHDDDRERQSRLRPPRGTGWSNSDPTPRAPTAARGSPGPTPAPAPRWVPQRFGHHRGRRAPLHRGLPRRPRPRDRLPGPSAAAVRRLRHRWGQPQPRTARGQQYPVPPGGCRPRRPADGFRTSAAPRRHRRPAHRPRAHRRCVGGLDGFPRPPACSTVLVMPTTDVETYARRALRAIETRALHLDRANWPEHRAEVLGAARTATHPAQLHPLLRQAVRHAGGAHSGLIEPGRRSLFDAQDHPLPTARLIGTTAVLSLPACPAGARGADAYVRAAAAALHHVGERAGAAGARGWVVDLRGNLGGSMWPMLAAVAPLLGGEGRIGAFVDRDGHRTPWRLSRGCVGTARWALRRRALARCSDPRPLPGPVLVLTDERTASSGEAVVVAFRGAPGVRSCGRATHGSSTANDVVVLPDGATLLITCAALADRTGTVHTGRLHPDHPLQGTARTSGPAPGAASGGADAAGPAPDETLLRALELLP</sequence>
<evidence type="ECO:0000313" key="4">
    <source>
        <dbReference type="Proteomes" id="UP000001116"/>
    </source>
</evidence>
<dbReference type="EMBL" id="CP000750">
    <property type="protein sequence ID" value="ABS04245.1"/>
    <property type="molecule type" value="Genomic_DNA"/>
</dbReference>
<dbReference type="InterPro" id="IPR029045">
    <property type="entry name" value="ClpP/crotonase-like_dom_sf"/>
</dbReference>
<feature type="compositionally biased region" description="Basic residues" evidence="1">
    <location>
        <begin position="117"/>
        <end position="137"/>
    </location>
</feature>
<feature type="domain" description="Tail specific protease" evidence="2">
    <location>
        <begin position="349"/>
        <end position="504"/>
    </location>
</feature>
<dbReference type="HOGENOM" id="CLU_500366_0_0_11"/>
<reference evidence="4" key="1">
    <citation type="journal article" date="2008" name="PLoS ONE">
        <title>Survival in nuclear waste, extreme resistance, and potential applications gleaned from the genome sequence of Kineococcus radiotolerans SRS30216.</title>
        <authorList>
            <person name="Bagwell C.E."/>
            <person name="Bhat S."/>
            <person name="Hawkins G.M."/>
            <person name="Smith B.W."/>
            <person name="Biswas T."/>
            <person name="Hoover T.R."/>
            <person name="Saunders E."/>
            <person name="Han C.S."/>
            <person name="Tsodikov O.V."/>
            <person name="Shimkets L.J."/>
        </authorList>
    </citation>
    <scope>NUCLEOTIDE SEQUENCE [LARGE SCALE GENOMIC DNA]</scope>
    <source>
        <strain evidence="4">ATCC BAA-149 / DSM 14245 / SRS30216</strain>
    </source>
</reference>
<evidence type="ECO:0000313" key="3">
    <source>
        <dbReference type="EMBL" id="ABS04245.1"/>
    </source>
</evidence>
<proteinExistence type="predicted"/>
<name>A6WBQ6_KINRD</name>
<feature type="compositionally biased region" description="Basic and acidic residues" evidence="1">
    <location>
        <begin position="52"/>
        <end position="75"/>
    </location>
</feature>
<evidence type="ECO:0000259" key="2">
    <source>
        <dbReference type="Pfam" id="PF03572"/>
    </source>
</evidence>
<dbReference type="SUPFAM" id="SSF52096">
    <property type="entry name" value="ClpP/crotonase"/>
    <property type="match status" value="1"/>
</dbReference>
<dbReference type="GO" id="GO:0008236">
    <property type="term" value="F:serine-type peptidase activity"/>
    <property type="evidence" value="ECO:0007669"/>
    <property type="project" value="InterPro"/>
</dbReference>
<feature type="compositionally biased region" description="Basic residues" evidence="1">
    <location>
        <begin position="191"/>
        <end position="207"/>
    </location>
</feature>
<feature type="compositionally biased region" description="Low complexity" evidence="1">
    <location>
        <begin position="514"/>
        <end position="532"/>
    </location>
</feature>
<dbReference type="InterPro" id="IPR005151">
    <property type="entry name" value="Tail-specific_protease"/>
</dbReference>
<feature type="region of interest" description="Disordered" evidence="1">
    <location>
        <begin position="157"/>
        <end position="210"/>
    </location>
</feature>
<organism evidence="3 4">
    <name type="scientific">Kineococcus radiotolerans (strain ATCC BAA-149 / DSM 14245 / SRS30216)</name>
    <dbReference type="NCBI Taxonomy" id="266940"/>
    <lineage>
        <taxon>Bacteria</taxon>
        <taxon>Bacillati</taxon>
        <taxon>Actinomycetota</taxon>
        <taxon>Actinomycetes</taxon>
        <taxon>Kineosporiales</taxon>
        <taxon>Kineosporiaceae</taxon>
        <taxon>Kineococcus</taxon>
    </lineage>
</organism>
<dbReference type="GO" id="GO:0006508">
    <property type="term" value="P:proteolysis"/>
    <property type="evidence" value="ECO:0007669"/>
    <property type="project" value="InterPro"/>
</dbReference>
<feature type="region of interest" description="Disordered" evidence="1">
    <location>
        <begin position="1"/>
        <end position="145"/>
    </location>
</feature>
<accession>A6WBQ6</accession>
<keyword evidence="4" id="KW-1185">Reference proteome</keyword>
<feature type="compositionally biased region" description="Low complexity" evidence="1">
    <location>
        <begin position="15"/>
        <end position="51"/>
    </location>
</feature>